<dbReference type="Proteomes" id="UP000287144">
    <property type="component" value="Unassembled WGS sequence"/>
</dbReference>
<evidence type="ECO:0000313" key="1">
    <source>
        <dbReference type="EMBL" id="RSM13415.1"/>
    </source>
</evidence>
<sequence>MSSQRSDNQYPTRGSAQSLMLTFVSISYPAHDISATLPPFRLSVDTGAYFRGVVENALREKRAEAVEHIDKQMNKTSSGSQNEQNMDNLELATDDEEENIFPLAWKD</sequence>
<reference evidence="1 2" key="1">
    <citation type="submission" date="2017-06" db="EMBL/GenBank/DDBJ databases">
        <title>Comparative genomic analysis of Ambrosia Fusariam Clade fungi.</title>
        <authorList>
            <person name="Stajich J.E."/>
            <person name="Carrillo J."/>
            <person name="Kijimoto T."/>
            <person name="Eskalen A."/>
            <person name="O'Donnell K."/>
            <person name="Kasson M."/>
        </authorList>
    </citation>
    <scope>NUCLEOTIDE SEQUENCE [LARGE SCALE GENOMIC DNA]</scope>
    <source>
        <strain evidence="1 2">NRRL62579</strain>
    </source>
</reference>
<evidence type="ECO:0000313" key="2">
    <source>
        <dbReference type="Proteomes" id="UP000287144"/>
    </source>
</evidence>
<comment type="caution">
    <text evidence="1">The sequence shown here is derived from an EMBL/GenBank/DDBJ whole genome shotgun (WGS) entry which is preliminary data.</text>
</comment>
<accession>A0A428UGJ7</accession>
<proteinExistence type="predicted"/>
<dbReference type="AlphaFoldDB" id="A0A428UGJ7"/>
<keyword evidence="2" id="KW-1185">Reference proteome</keyword>
<dbReference type="EMBL" id="NKCK01000010">
    <property type="protein sequence ID" value="RSM13415.1"/>
    <property type="molecule type" value="Genomic_DNA"/>
</dbReference>
<organism evidence="1 2">
    <name type="scientific">Fusarium oligoseptatum</name>
    <dbReference type="NCBI Taxonomy" id="2604345"/>
    <lineage>
        <taxon>Eukaryota</taxon>
        <taxon>Fungi</taxon>
        <taxon>Dikarya</taxon>
        <taxon>Ascomycota</taxon>
        <taxon>Pezizomycotina</taxon>
        <taxon>Sordariomycetes</taxon>
        <taxon>Hypocreomycetidae</taxon>
        <taxon>Hypocreales</taxon>
        <taxon>Nectriaceae</taxon>
        <taxon>Fusarium</taxon>
        <taxon>Fusarium solani species complex</taxon>
    </lineage>
</organism>
<name>A0A428UGJ7_9HYPO</name>
<protein>
    <submittedName>
        <fullName evidence="1">Uncharacterized protein</fullName>
    </submittedName>
</protein>
<gene>
    <name evidence="1" type="ORF">CEP52_001920</name>
</gene>